<feature type="transmembrane region" description="Helical" evidence="2">
    <location>
        <begin position="70"/>
        <end position="88"/>
    </location>
</feature>
<sequence length="243" mass="26502">MAEQPGEVATDEQAEVAAKRRSRFDDDEPLPPMTEQISQQLGGVRGLIESGIPVGVFVLINVLWDDQLRWAIGAAVGCAVSIAVIRALRKQPIRHAINGLFGIALGAWLAWNSGDANEFYLPGILYGLGYGVALLGSVAFKHPLVGWGWSIIAGEGKANWRDDARLVSLFGWLTALWGTVFLLKNVVRLWMYLDGGMANVLGVFTILSGYPVTAALFLITFWAVRRRRPTELIQPAPATETTT</sequence>
<organism evidence="3 4">
    <name type="scientific">Stackebrandtia endophytica</name>
    <dbReference type="NCBI Taxonomy" id="1496996"/>
    <lineage>
        <taxon>Bacteria</taxon>
        <taxon>Bacillati</taxon>
        <taxon>Actinomycetota</taxon>
        <taxon>Actinomycetes</taxon>
        <taxon>Glycomycetales</taxon>
        <taxon>Glycomycetaceae</taxon>
        <taxon>Stackebrandtia</taxon>
    </lineage>
</organism>
<dbReference type="Pfam" id="PF11361">
    <property type="entry name" value="DUF3159"/>
    <property type="match status" value="1"/>
</dbReference>
<dbReference type="EMBL" id="VFOW01000001">
    <property type="protein sequence ID" value="TQL79212.1"/>
    <property type="molecule type" value="Genomic_DNA"/>
</dbReference>
<comment type="caution">
    <text evidence="3">The sequence shown here is derived from an EMBL/GenBank/DDBJ whole genome shotgun (WGS) entry which is preliminary data.</text>
</comment>
<name>A0A543B339_9ACTN</name>
<dbReference type="AlphaFoldDB" id="A0A543B339"/>
<dbReference type="Proteomes" id="UP000317043">
    <property type="component" value="Unassembled WGS sequence"/>
</dbReference>
<evidence type="ECO:0000313" key="4">
    <source>
        <dbReference type="Proteomes" id="UP000317043"/>
    </source>
</evidence>
<feature type="transmembrane region" description="Helical" evidence="2">
    <location>
        <begin position="203"/>
        <end position="224"/>
    </location>
</feature>
<keyword evidence="2" id="KW-0472">Membrane</keyword>
<accession>A0A543B339</accession>
<reference evidence="3 4" key="1">
    <citation type="submission" date="2019-06" db="EMBL/GenBank/DDBJ databases">
        <title>Sequencing the genomes of 1000 actinobacteria strains.</title>
        <authorList>
            <person name="Klenk H.-P."/>
        </authorList>
    </citation>
    <scope>NUCLEOTIDE SEQUENCE [LARGE SCALE GENOMIC DNA]</scope>
    <source>
        <strain evidence="3 4">DSM 45928</strain>
    </source>
</reference>
<feature type="region of interest" description="Disordered" evidence="1">
    <location>
        <begin position="1"/>
        <end position="32"/>
    </location>
</feature>
<dbReference type="OrthoDB" id="5244221at2"/>
<dbReference type="InterPro" id="IPR016566">
    <property type="entry name" value="UCP010219"/>
</dbReference>
<feature type="transmembrane region" description="Helical" evidence="2">
    <location>
        <begin position="95"/>
        <end position="113"/>
    </location>
</feature>
<evidence type="ECO:0000256" key="2">
    <source>
        <dbReference type="SAM" id="Phobius"/>
    </source>
</evidence>
<feature type="transmembrane region" description="Helical" evidence="2">
    <location>
        <begin position="119"/>
        <end position="140"/>
    </location>
</feature>
<keyword evidence="2" id="KW-0812">Transmembrane</keyword>
<gene>
    <name evidence="3" type="ORF">FB566_4813</name>
</gene>
<proteinExistence type="predicted"/>
<feature type="transmembrane region" description="Helical" evidence="2">
    <location>
        <begin position="46"/>
        <end position="64"/>
    </location>
</feature>
<evidence type="ECO:0000256" key="1">
    <source>
        <dbReference type="SAM" id="MobiDB-lite"/>
    </source>
</evidence>
<feature type="transmembrane region" description="Helical" evidence="2">
    <location>
        <begin position="166"/>
        <end position="183"/>
    </location>
</feature>
<evidence type="ECO:0000313" key="3">
    <source>
        <dbReference type="EMBL" id="TQL79212.1"/>
    </source>
</evidence>
<keyword evidence="2" id="KW-1133">Transmembrane helix</keyword>
<protein>
    <submittedName>
        <fullName evidence="3">Uncharacterized protein DUF3159</fullName>
    </submittedName>
</protein>
<keyword evidence="4" id="KW-1185">Reference proteome</keyword>
<dbReference type="InParanoid" id="A0A543B339"/>